<organism evidence="1 2">
    <name type="scientific">Nemania bipapillata</name>
    <dbReference type="NCBI Taxonomy" id="110536"/>
    <lineage>
        <taxon>Eukaryota</taxon>
        <taxon>Fungi</taxon>
        <taxon>Dikarya</taxon>
        <taxon>Ascomycota</taxon>
        <taxon>Pezizomycotina</taxon>
        <taxon>Sordariomycetes</taxon>
        <taxon>Xylariomycetidae</taxon>
        <taxon>Xylariales</taxon>
        <taxon>Xylariaceae</taxon>
        <taxon>Nemania</taxon>
    </lineage>
</organism>
<reference evidence="1" key="1">
    <citation type="submission" date="2022-11" db="EMBL/GenBank/DDBJ databases">
        <title>Genome Sequence of Nemania bipapillata.</title>
        <authorList>
            <person name="Buettner E."/>
        </authorList>
    </citation>
    <scope>NUCLEOTIDE SEQUENCE</scope>
    <source>
        <strain evidence="1">CP14</strain>
    </source>
</reference>
<accession>A0ACC2J7N7</accession>
<dbReference type="EMBL" id="JAPESX010000087">
    <property type="protein sequence ID" value="KAJ8123415.1"/>
    <property type="molecule type" value="Genomic_DNA"/>
</dbReference>
<proteinExistence type="predicted"/>
<evidence type="ECO:0000313" key="2">
    <source>
        <dbReference type="Proteomes" id="UP001153334"/>
    </source>
</evidence>
<comment type="caution">
    <text evidence="1">The sequence shown here is derived from an EMBL/GenBank/DDBJ whole genome shotgun (WGS) entry which is preliminary data.</text>
</comment>
<gene>
    <name evidence="1" type="ORF">ONZ43_g635</name>
</gene>
<keyword evidence="2" id="KW-1185">Reference proteome</keyword>
<name>A0ACC2J7N7_9PEZI</name>
<evidence type="ECO:0000313" key="1">
    <source>
        <dbReference type="EMBL" id="KAJ8123415.1"/>
    </source>
</evidence>
<dbReference type="Proteomes" id="UP001153334">
    <property type="component" value="Unassembled WGS sequence"/>
</dbReference>
<protein>
    <submittedName>
        <fullName evidence="1">Uncharacterized protein</fullName>
    </submittedName>
</protein>
<sequence length="127" mass="13721">MKNIDASTYAIRVGLDGRSDDPNGLKNAGGGISLIKTYNNNGELLGSGGHGYIMKGMAATFTTEQTSGEQSTTTEFYATNDALCIAYITATMDDGTQWGWTGDWGYTCGLNWYPSNTHLQNQNKTDE</sequence>